<dbReference type="Pfam" id="PF00675">
    <property type="entry name" value="Peptidase_M16"/>
    <property type="match status" value="1"/>
</dbReference>
<comment type="cofactor">
    <cofactor evidence="1">
        <name>Zn(2+)</name>
        <dbReference type="ChEBI" id="CHEBI:29105"/>
    </cofactor>
</comment>
<accession>A0A1H3C7K1</accession>
<dbReference type="GO" id="GO:0006508">
    <property type="term" value="P:proteolysis"/>
    <property type="evidence" value="ECO:0007669"/>
    <property type="project" value="UniProtKB-KW"/>
</dbReference>
<feature type="signal peptide" evidence="5">
    <location>
        <begin position="1"/>
        <end position="32"/>
    </location>
</feature>
<gene>
    <name evidence="8" type="ORF">SAMN04488001_3376</name>
</gene>
<keyword evidence="8" id="KW-0645">Protease</keyword>
<name>A0A1H3C7K1_9RHOB</name>
<dbReference type="InterPro" id="IPR007863">
    <property type="entry name" value="Peptidase_M16_C"/>
</dbReference>
<dbReference type="PANTHER" id="PTHR11851:SF49">
    <property type="entry name" value="MITOCHONDRIAL-PROCESSING PEPTIDASE SUBUNIT ALPHA"/>
    <property type="match status" value="1"/>
</dbReference>
<keyword evidence="9" id="KW-1185">Reference proteome</keyword>
<evidence type="ECO:0000256" key="2">
    <source>
        <dbReference type="ARBA" id="ARBA00007261"/>
    </source>
</evidence>
<evidence type="ECO:0000256" key="3">
    <source>
        <dbReference type="ARBA" id="ARBA00023049"/>
    </source>
</evidence>
<dbReference type="GO" id="GO:0004222">
    <property type="term" value="F:metalloendopeptidase activity"/>
    <property type="evidence" value="ECO:0007669"/>
    <property type="project" value="InterPro"/>
</dbReference>
<keyword evidence="3" id="KW-0482">Metalloprotease</keyword>
<sequence>MFSLDVIFKGMLMRRLIACLIAPVMMALPAAAAEKVTTFTLDNGMQAVVLEDHRAPVVVHMLWYKAGAADEAPGVSGIAHFLEHLLFKATDKMEAGEFSAVVEANGGSDNAFTSWDYTAYHQRIAADRLELMMQMEADRMRNIRLTEEDVETERKVILEERAQRTDSDPGALFSEQRNAAQYLNHPYGIPIIGWRHEMEKLSREDALAFYQKYYAPNAAVLIVAGDVDPLEVEALAKKYYGPLEPTVGLPERERPAEPPQRAERRIVYEDPQVAQPYVIRSYTAPERDAGAQETAAALTVLAEILGGTGQTSVLGRALQFESNKAVYTAAYYSGVNYDDTTFGMFMVPAPGLSLQEGEDEMDAVVAQFLKDGVDADHLARVKSQIRASLIYGQDDVASLGREYGAALTSGLTVQDVQDWPKILDAVTEDDVMAAARMVFDRKNAVTGWFRKPMTEEVSQ</sequence>
<dbReference type="STRING" id="670155.SAMN04488001_3376"/>
<comment type="similarity">
    <text evidence="2 4">Belongs to the peptidase M16 family.</text>
</comment>
<dbReference type="InterPro" id="IPR001431">
    <property type="entry name" value="Pept_M16_Zn_BS"/>
</dbReference>
<evidence type="ECO:0000256" key="4">
    <source>
        <dbReference type="RuleBase" id="RU004447"/>
    </source>
</evidence>
<evidence type="ECO:0000313" key="9">
    <source>
        <dbReference type="Proteomes" id="UP000199441"/>
    </source>
</evidence>
<protein>
    <submittedName>
        <fullName evidence="8">Zinc protease</fullName>
    </submittedName>
</protein>
<evidence type="ECO:0000256" key="1">
    <source>
        <dbReference type="ARBA" id="ARBA00001947"/>
    </source>
</evidence>
<evidence type="ECO:0000259" key="7">
    <source>
        <dbReference type="Pfam" id="PF05193"/>
    </source>
</evidence>
<feature type="chain" id="PRO_5011490444" evidence="5">
    <location>
        <begin position="33"/>
        <end position="459"/>
    </location>
</feature>
<dbReference type="InterPro" id="IPR050361">
    <property type="entry name" value="MPP/UQCRC_Complex"/>
</dbReference>
<dbReference type="Gene3D" id="3.30.830.10">
    <property type="entry name" value="Metalloenzyme, LuxS/M16 peptidase-like"/>
    <property type="match status" value="2"/>
</dbReference>
<feature type="domain" description="Peptidase M16 N-terminal" evidence="6">
    <location>
        <begin position="48"/>
        <end position="192"/>
    </location>
</feature>
<dbReference type="AlphaFoldDB" id="A0A1H3C7K1"/>
<keyword evidence="3" id="KW-0378">Hydrolase</keyword>
<dbReference type="EMBL" id="FNOI01000008">
    <property type="protein sequence ID" value="SDX49878.1"/>
    <property type="molecule type" value="Genomic_DNA"/>
</dbReference>
<dbReference type="Proteomes" id="UP000199441">
    <property type="component" value="Unassembled WGS sequence"/>
</dbReference>
<dbReference type="GO" id="GO:0046872">
    <property type="term" value="F:metal ion binding"/>
    <property type="evidence" value="ECO:0007669"/>
    <property type="project" value="InterPro"/>
</dbReference>
<dbReference type="PROSITE" id="PS00143">
    <property type="entry name" value="INSULINASE"/>
    <property type="match status" value="1"/>
</dbReference>
<organism evidence="8 9">
    <name type="scientific">Litoreibacter albidus</name>
    <dbReference type="NCBI Taxonomy" id="670155"/>
    <lineage>
        <taxon>Bacteria</taxon>
        <taxon>Pseudomonadati</taxon>
        <taxon>Pseudomonadota</taxon>
        <taxon>Alphaproteobacteria</taxon>
        <taxon>Rhodobacterales</taxon>
        <taxon>Roseobacteraceae</taxon>
        <taxon>Litoreibacter</taxon>
    </lineage>
</organism>
<dbReference type="PANTHER" id="PTHR11851">
    <property type="entry name" value="METALLOPROTEASE"/>
    <property type="match status" value="1"/>
</dbReference>
<feature type="domain" description="Peptidase M16 C-terminal" evidence="7">
    <location>
        <begin position="200"/>
        <end position="384"/>
    </location>
</feature>
<evidence type="ECO:0000313" key="8">
    <source>
        <dbReference type="EMBL" id="SDX49878.1"/>
    </source>
</evidence>
<proteinExistence type="inferred from homology"/>
<reference evidence="9" key="1">
    <citation type="submission" date="2016-10" db="EMBL/GenBank/DDBJ databases">
        <authorList>
            <person name="Varghese N."/>
            <person name="Submissions S."/>
        </authorList>
    </citation>
    <scope>NUCLEOTIDE SEQUENCE [LARGE SCALE GENOMIC DNA]</scope>
    <source>
        <strain evidence="9">DSM 26922</strain>
    </source>
</reference>
<dbReference type="InterPro" id="IPR011249">
    <property type="entry name" value="Metalloenz_LuxS/M16"/>
</dbReference>
<dbReference type="SUPFAM" id="SSF63411">
    <property type="entry name" value="LuxS/MPP-like metallohydrolase"/>
    <property type="match status" value="2"/>
</dbReference>
<dbReference type="InterPro" id="IPR011765">
    <property type="entry name" value="Pept_M16_N"/>
</dbReference>
<evidence type="ECO:0000259" key="6">
    <source>
        <dbReference type="Pfam" id="PF00675"/>
    </source>
</evidence>
<keyword evidence="5" id="KW-0732">Signal</keyword>
<evidence type="ECO:0000256" key="5">
    <source>
        <dbReference type="SAM" id="SignalP"/>
    </source>
</evidence>
<dbReference type="Pfam" id="PF05193">
    <property type="entry name" value="Peptidase_M16_C"/>
    <property type="match status" value="1"/>
</dbReference>